<dbReference type="SMART" id="SM00052">
    <property type="entry name" value="EAL"/>
    <property type="match status" value="1"/>
</dbReference>
<keyword evidence="2" id="KW-0812">Transmembrane</keyword>
<comment type="caution">
    <text evidence="5">The sequence shown here is derived from an EMBL/GenBank/DDBJ whole genome shotgun (WGS) entry which is preliminary data.</text>
</comment>
<name>A0A563F1S4_9PSEU</name>
<organism evidence="5 6">
    <name type="scientific">Lentzea tibetensis</name>
    <dbReference type="NCBI Taxonomy" id="2591470"/>
    <lineage>
        <taxon>Bacteria</taxon>
        <taxon>Bacillati</taxon>
        <taxon>Actinomycetota</taxon>
        <taxon>Actinomycetes</taxon>
        <taxon>Pseudonocardiales</taxon>
        <taxon>Pseudonocardiaceae</taxon>
        <taxon>Lentzea</taxon>
    </lineage>
</organism>
<keyword evidence="2" id="KW-1133">Transmembrane helix</keyword>
<dbReference type="RefSeq" id="WP_146349465.1">
    <property type="nucleotide sequence ID" value="NZ_VOBR01000002.1"/>
</dbReference>
<dbReference type="Pfam" id="PF00990">
    <property type="entry name" value="GGDEF"/>
    <property type="match status" value="1"/>
</dbReference>
<dbReference type="Gene3D" id="3.20.20.450">
    <property type="entry name" value="EAL domain"/>
    <property type="match status" value="1"/>
</dbReference>
<feature type="region of interest" description="Disordered" evidence="1">
    <location>
        <begin position="711"/>
        <end position="730"/>
    </location>
</feature>
<dbReference type="Gene3D" id="3.30.70.270">
    <property type="match status" value="1"/>
</dbReference>
<dbReference type="Pfam" id="PF00563">
    <property type="entry name" value="EAL"/>
    <property type="match status" value="1"/>
</dbReference>
<accession>A0A563F1S4</accession>
<dbReference type="PROSITE" id="PS50883">
    <property type="entry name" value="EAL"/>
    <property type="match status" value="1"/>
</dbReference>
<evidence type="ECO:0000256" key="1">
    <source>
        <dbReference type="SAM" id="MobiDB-lite"/>
    </source>
</evidence>
<evidence type="ECO:0000313" key="5">
    <source>
        <dbReference type="EMBL" id="TWP53869.1"/>
    </source>
</evidence>
<feature type="transmembrane region" description="Helical" evidence="2">
    <location>
        <begin position="159"/>
        <end position="177"/>
    </location>
</feature>
<dbReference type="InterPro" id="IPR052155">
    <property type="entry name" value="Biofilm_reg_signaling"/>
</dbReference>
<evidence type="ECO:0000259" key="4">
    <source>
        <dbReference type="PROSITE" id="PS50887"/>
    </source>
</evidence>
<feature type="compositionally biased region" description="Polar residues" evidence="1">
    <location>
        <begin position="711"/>
        <end position="720"/>
    </location>
</feature>
<proteinExistence type="predicted"/>
<keyword evidence="6" id="KW-1185">Reference proteome</keyword>
<keyword evidence="2" id="KW-0472">Membrane</keyword>
<protein>
    <submittedName>
        <fullName evidence="5">EAL domain-containing protein</fullName>
    </submittedName>
</protein>
<dbReference type="PROSITE" id="PS50887">
    <property type="entry name" value="GGDEF"/>
    <property type="match status" value="1"/>
</dbReference>
<sequence length="730" mass="77784">MTRPHRSAAMTSEQVSYVTDPPGHVALRGVRLLTNCFAWLGGIAFMVQLLVADGGLLRFPLAVLVAIVLCSWWLRPDGDSWPIAVVEGIAAAGGVLLLPVPQPVIAFLFGVTTRRALRGGPGRFPPKASLASLGYVTGLVVSITTEVRARHEAVDIDAVAASLMPLVGLVIGSIALYETVRAVRFEEDARRTVAAVLQASPVGLVLLDDDGTPRLHNARARALFGWDTDEPGDRKVPCAHGADITRCAEGCRDAHPEPVEVTIGRAGVLAVHAVPVEQVSGPEQTLVAAVDVSKRRRLEDALRSRAERDDLTGLASRAHFLHLVDSALLVDETAGLLVIDLDQFKEINDADGHQAGDSYLRAAAQRIGAAIGPTSTAARLGGDEFAVLAPGHDAQEATRLATHLLSELEAGPDLVIRASIGIAVATPGVGTAELLRDADTAMYVAKREGGGRIRLFRPEMGERVLARQRDKADLRTAVHGGQLVLHYQPIVDLTTSVVTGAEALVRWQRPGRGLLGPGEFIGLAEETGLIMPLGDKVLAAACHQAVRWHDQGRALDITVNVSTRQLATAAFLPALDRVLATTGLASDRLTIEVTESVWADDAAMRGLMAVRETGVRVALDDFGTGYSSLSYLQRYPFDVVKIDRSFTHALEDSGRTAGVVRCIIDLAEVLGAHTVAEGIETSEQADWLRRAGCAFAQGYLFGKPDHADNWDSQPSVSSSGCAVFGTPDER</sequence>
<dbReference type="InterPro" id="IPR035965">
    <property type="entry name" value="PAS-like_dom_sf"/>
</dbReference>
<dbReference type="CDD" id="cd01949">
    <property type="entry name" value="GGDEF"/>
    <property type="match status" value="1"/>
</dbReference>
<feature type="domain" description="GGDEF" evidence="4">
    <location>
        <begin position="332"/>
        <end position="458"/>
    </location>
</feature>
<feature type="domain" description="EAL" evidence="3">
    <location>
        <begin position="467"/>
        <end position="718"/>
    </location>
</feature>
<dbReference type="SUPFAM" id="SSF55073">
    <property type="entry name" value="Nucleotide cyclase"/>
    <property type="match status" value="1"/>
</dbReference>
<feature type="transmembrane region" description="Helical" evidence="2">
    <location>
        <begin position="81"/>
        <end position="109"/>
    </location>
</feature>
<evidence type="ECO:0000313" key="6">
    <source>
        <dbReference type="Proteomes" id="UP000316639"/>
    </source>
</evidence>
<dbReference type="InterPro" id="IPR001633">
    <property type="entry name" value="EAL_dom"/>
</dbReference>
<dbReference type="AlphaFoldDB" id="A0A563F1S4"/>
<dbReference type="CDD" id="cd01948">
    <property type="entry name" value="EAL"/>
    <property type="match status" value="1"/>
</dbReference>
<dbReference type="InterPro" id="IPR029787">
    <property type="entry name" value="Nucleotide_cyclase"/>
</dbReference>
<gene>
    <name evidence="5" type="ORF">FKR81_03690</name>
</gene>
<dbReference type="EMBL" id="VOBR01000002">
    <property type="protein sequence ID" value="TWP53869.1"/>
    <property type="molecule type" value="Genomic_DNA"/>
</dbReference>
<dbReference type="PANTHER" id="PTHR44757:SF2">
    <property type="entry name" value="BIOFILM ARCHITECTURE MAINTENANCE PROTEIN MBAA"/>
    <property type="match status" value="1"/>
</dbReference>
<dbReference type="InterPro" id="IPR043128">
    <property type="entry name" value="Rev_trsase/Diguanyl_cyclase"/>
</dbReference>
<dbReference type="SUPFAM" id="SSF141868">
    <property type="entry name" value="EAL domain-like"/>
    <property type="match status" value="1"/>
</dbReference>
<dbReference type="NCBIfam" id="TIGR00254">
    <property type="entry name" value="GGDEF"/>
    <property type="match status" value="1"/>
</dbReference>
<dbReference type="Proteomes" id="UP000316639">
    <property type="component" value="Unassembled WGS sequence"/>
</dbReference>
<evidence type="ECO:0000259" key="3">
    <source>
        <dbReference type="PROSITE" id="PS50883"/>
    </source>
</evidence>
<dbReference type="SMART" id="SM00267">
    <property type="entry name" value="GGDEF"/>
    <property type="match status" value="1"/>
</dbReference>
<evidence type="ECO:0000256" key="2">
    <source>
        <dbReference type="SAM" id="Phobius"/>
    </source>
</evidence>
<dbReference type="Pfam" id="PF08448">
    <property type="entry name" value="PAS_4"/>
    <property type="match status" value="1"/>
</dbReference>
<dbReference type="SUPFAM" id="SSF55785">
    <property type="entry name" value="PYP-like sensor domain (PAS domain)"/>
    <property type="match status" value="1"/>
</dbReference>
<dbReference type="InterPro" id="IPR035919">
    <property type="entry name" value="EAL_sf"/>
</dbReference>
<dbReference type="Gene3D" id="3.30.450.20">
    <property type="entry name" value="PAS domain"/>
    <property type="match status" value="1"/>
</dbReference>
<dbReference type="PANTHER" id="PTHR44757">
    <property type="entry name" value="DIGUANYLATE CYCLASE DGCP"/>
    <property type="match status" value="1"/>
</dbReference>
<dbReference type="InterPro" id="IPR000160">
    <property type="entry name" value="GGDEF_dom"/>
</dbReference>
<feature type="transmembrane region" description="Helical" evidence="2">
    <location>
        <begin position="57"/>
        <end position="74"/>
    </location>
</feature>
<dbReference type="OrthoDB" id="23692at2"/>
<reference evidence="5 6" key="1">
    <citation type="submission" date="2019-07" db="EMBL/GenBank/DDBJ databases">
        <title>Lentzea xizangensis sp. nov., isolated from Qinghai-Tibetan Plateau Soils.</title>
        <authorList>
            <person name="Huang J."/>
        </authorList>
    </citation>
    <scope>NUCLEOTIDE SEQUENCE [LARGE SCALE GENOMIC DNA]</scope>
    <source>
        <strain evidence="5 6">FXJ1.1311</strain>
    </source>
</reference>
<dbReference type="InterPro" id="IPR013656">
    <property type="entry name" value="PAS_4"/>
</dbReference>